<keyword evidence="5" id="KW-0539">Nucleus</keyword>
<protein>
    <submittedName>
        <fullName evidence="7">Uncharacterized protein</fullName>
    </submittedName>
</protein>
<evidence type="ECO:0000256" key="6">
    <source>
        <dbReference type="SAM" id="MobiDB-lite"/>
    </source>
</evidence>
<keyword evidence="8" id="KW-1185">Reference proteome</keyword>
<organism evidence="7 8">
    <name type="scientific">Solanum pinnatisectum</name>
    <name type="common">tansyleaf nightshade</name>
    <dbReference type="NCBI Taxonomy" id="50273"/>
    <lineage>
        <taxon>Eukaryota</taxon>
        <taxon>Viridiplantae</taxon>
        <taxon>Streptophyta</taxon>
        <taxon>Embryophyta</taxon>
        <taxon>Tracheophyta</taxon>
        <taxon>Spermatophyta</taxon>
        <taxon>Magnoliopsida</taxon>
        <taxon>eudicotyledons</taxon>
        <taxon>Gunneridae</taxon>
        <taxon>Pentapetalae</taxon>
        <taxon>asterids</taxon>
        <taxon>lamiids</taxon>
        <taxon>Solanales</taxon>
        <taxon>Solanaceae</taxon>
        <taxon>Solanoideae</taxon>
        <taxon>Solaneae</taxon>
        <taxon>Solanum</taxon>
    </lineage>
</organism>
<evidence type="ECO:0000313" key="7">
    <source>
        <dbReference type="EMBL" id="KAK4740131.1"/>
    </source>
</evidence>
<proteinExistence type="predicted"/>
<dbReference type="PANTHER" id="PTHR46267">
    <property type="entry name" value="SINGLE MYB HISTONE 4"/>
    <property type="match status" value="1"/>
</dbReference>
<reference evidence="7 8" key="1">
    <citation type="submission" date="2023-10" db="EMBL/GenBank/DDBJ databases">
        <title>Genome-Wide Identification Analysis in wild type Solanum Pinnatisectum Reveals Some Genes Defensing Phytophthora Infestans.</title>
        <authorList>
            <person name="Sun C."/>
        </authorList>
    </citation>
    <scope>NUCLEOTIDE SEQUENCE [LARGE SCALE GENOMIC DNA]</scope>
    <source>
        <strain evidence="7">LQN</strain>
        <tissue evidence="7">Leaf</tissue>
    </source>
</reference>
<feature type="region of interest" description="Disordered" evidence="6">
    <location>
        <begin position="1"/>
        <end position="65"/>
    </location>
</feature>
<evidence type="ECO:0000256" key="4">
    <source>
        <dbReference type="ARBA" id="ARBA00023125"/>
    </source>
</evidence>
<evidence type="ECO:0000256" key="3">
    <source>
        <dbReference type="ARBA" id="ARBA00022454"/>
    </source>
</evidence>
<evidence type="ECO:0000313" key="8">
    <source>
        <dbReference type="Proteomes" id="UP001311915"/>
    </source>
</evidence>
<evidence type="ECO:0000256" key="5">
    <source>
        <dbReference type="ARBA" id="ARBA00023242"/>
    </source>
</evidence>
<dbReference type="AlphaFoldDB" id="A0AAV9MQS0"/>
<evidence type="ECO:0000256" key="1">
    <source>
        <dbReference type="ARBA" id="ARBA00004123"/>
    </source>
</evidence>
<dbReference type="GO" id="GO:0005634">
    <property type="term" value="C:nucleus"/>
    <property type="evidence" value="ECO:0007669"/>
    <property type="project" value="UniProtKB-SubCell"/>
</dbReference>
<dbReference type="Proteomes" id="UP001311915">
    <property type="component" value="Unassembled WGS sequence"/>
</dbReference>
<accession>A0AAV9MQS0</accession>
<dbReference type="EMBL" id="JAWPEI010000001">
    <property type="protein sequence ID" value="KAK4740131.1"/>
    <property type="molecule type" value="Genomic_DNA"/>
</dbReference>
<name>A0AAV9MQS0_9SOLN</name>
<keyword evidence="3" id="KW-0158">Chromosome</keyword>
<dbReference type="InterPro" id="IPR044597">
    <property type="entry name" value="SMH1-6"/>
</dbReference>
<sequence length="123" mass="13864">MKDKWRNMSVMANGCGSREKARSALKRMNQAHKQDERSLSISTEAKSDEEMAEARIATTSSDSPQIRGLKRSIVRLDNLITEAISNLKEPGWFQPDCYSNVHRGRSTPTMESNPGLLLKRQLS</sequence>
<evidence type="ECO:0000256" key="2">
    <source>
        <dbReference type="ARBA" id="ARBA00004286"/>
    </source>
</evidence>
<dbReference type="GO" id="GO:0005694">
    <property type="term" value="C:chromosome"/>
    <property type="evidence" value="ECO:0007669"/>
    <property type="project" value="UniProtKB-SubCell"/>
</dbReference>
<keyword evidence="4" id="KW-0238">DNA-binding</keyword>
<feature type="region of interest" description="Disordered" evidence="6">
    <location>
        <begin position="104"/>
        <end position="123"/>
    </location>
</feature>
<gene>
    <name evidence="7" type="ORF">R3W88_003828</name>
</gene>
<dbReference type="PANTHER" id="PTHR46267:SF8">
    <property type="entry name" value="TELOMERE REPEAT-BINDING FACTOR 1"/>
    <property type="match status" value="1"/>
</dbReference>
<dbReference type="GO" id="GO:0003691">
    <property type="term" value="F:double-stranded telomeric DNA binding"/>
    <property type="evidence" value="ECO:0007669"/>
    <property type="project" value="InterPro"/>
</dbReference>
<comment type="caution">
    <text evidence="7">The sequence shown here is derived from an EMBL/GenBank/DDBJ whole genome shotgun (WGS) entry which is preliminary data.</text>
</comment>
<comment type="subcellular location">
    <subcellularLocation>
        <location evidence="2">Chromosome</location>
    </subcellularLocation>
    <subcellularLocation>
        <location evidence="1">Nucleus</location>
    </subcellularLocation>
</comment>